<evidence type="ECO:0000313" key="1">
    <source>
        <dbReference type="EMBL" id="CDI02879.1"/>
    </source>
</evidence>
<organism evidence="1 2">
    <name type="scientific">Candidatus Competibacter denitrificans Run_A_D11</name>
    <dbReference type="NCBI Taxonomy" id="1400863"/>
    <lineage>
        <taxon>Bacteria</taxon>
        <taxon>Pseudomonadati</taxon>
        <taxon>Pseudomonadota</taxon>
        <taxon>Gammaproteobacteria</taxon>
        <taxon>Candidatus Competibacteraceae</taxon>
        <taxon>Candidatus Competibacter</taxon>
    </lineage>
</organism>
<reference evidence="1" key="1">
    <citation type="submission" date="2013-07" db="EMBL/GenBank/DDBJ databases">
        <authorList>
            <person name="McIlroy S."/>
        </authorList>
    </citation>
    <scope>NUCLEOTIDE SEQUENCE [LARGE SCALE GENOMIC DNA]</scope>
    <source>
        <strain evidence="1">Run_A_D11</strain>
    </source>
</reference>
<protein>
    <submittedName>
        <fullName evidence="1">Uncharacterized protein</fullName>
    </submittedName>
</protein>
<accession>W6M8A6</accession>
<evidence type="ECO:0000313" key="2">
    <source>
        <dbReference type="Proteomes" id="UP000035760"/>
    </source>
</evidence>
<dbReference type="Proteomes" id="UP000035760">
    <property type="component" value="Unassembled WGS sequence"/>
</dbReference>
<reference evidence="1" key="2">
    <citation type="submission" date="2014-03" db="EMBL/GenBank/DDBJ databases">
        <title>Candidatus Competibacter-lineage genomes retrieved from metagenomes reveal functional metabolic diversity.</title>
        <authorList>
            <person name="McIlroy S.J."/>
            <person name="Albertsen M."/>
            <person name="Andresen E.K."/>
            <person name="Saunders A.M."/>
            <person name="Kristiansen R."/>
            <person name="Stokholm-Bjerregaard M."/>
            <person name="Nielsen K.L."/>
            <person name="Nielsen P.H."/>
        </authorList>
    </citation>
    <scope>NUCLEOTIDE SEQUENCE</scope>
    <source>
        <strain evidence="1">Run_A_D11</strain>
    </source>
</reference>
<dbReference type="RefSeq" id="WP_048673425.1">
    <property type="nucleotide sequence ID" value="NZ_CBTJ020000042.1"/>
</dbReference>
<gene>
    <name evidence="1" type="ORF">BN873_350135</name>
</gene>
<sequence>MNHENCPANQPQDDFDLALAAMERAAGTARKRALMRDGKLVAWRNGHPVNEQVNDSSETRRCPG</sequence>
<name>W6M8A6_9GAMM</name>
<dbReference type="AlphaFoldDB" id="W6M8A6"/>
<keyword evidence="2" id="KW-1185">Reference proteome</keyword>
<comment type="caution">
    <text evidence="1">The sequence shown here is derived from an EMBL/GenBank/DDBJ whole genome shotgun (WGS) entry which is preliminary data.</text>
</comment>
<dbReference type="STRING" id="1400863.BN873_350135"/>
<dbReference type="EMBL" id="CBTJ020000042">
    <property type="protein sequence ID" value="CDI02879.1"/>
    <property type="molecule type" value="Genomic_DNA"/>
</dbReference>
<proteinExistence type="predicted"/>